<dbReference type="Proteomes" id="UP001280581">
    <property type="component" value="Unassembled WGS sequence"/>
</dbReference>
<sequence length="333" mass="35314">MAPFLSFMLTSTTPTATAEFPSVTAPRSSIGSDMVFTLPYPPNHNYTGGIRNEAHPKIVDSSGAPPPPHGEGELPILPDASVLPRAINLIAADASSSNQTQTDVGNSEAHSGAYGRTLLAIVLIAGGVLAVSLIGSAVWSIMRYRRREKAEKVQHWPRKQIQQLKMVAFLPFVLASATSTASTETVDFPIATAPSAPIYTGEVHTLPYLVDFNTTRCNQSVVDHSGAPPPPHGEGELPIFPDASLVPRAVELIGANLSGSNGTQQASNNGSELHSSASGRALFVFMTVAGVALVVGLAYGATRAMIMRRRNKVERAVERALELQRWPGAHSHA</sequence>
<name>A0AAN6LPS1_9PLEO</name>
<organism evidence="3 4">
    <name type="scientific">Pseudopithomyces chartarum</name>
    <dbReference type="NCBI Taxonomy" id="1892770"/>
    <lineage>
        <taxon>Eukaryota</taxon>
        <taxon>Fungi</taxon>
        <taxon>Dikarya</taxon>
        <taxon>Ascomycota</taxon>
        <taxon>Pezizomycotina</taxon>
        <taxon>Dothideomycetes</taxon>
        <taxon>Pleosporomycetidae</taxon>
        <taxon>Pleosporales</taxon>
        <taxon>Massarineae</taxon>
        <taxon>Didymosphaeriaceae</taxon>
        <taxon>Pseudopithomyces</taxon>
    </lineage>
</organism>
<feature type="transmembrane region" description="Helical" evidence="2">
    <location>
        <begin position="163"/>
        <end position="181"/>
    </location>
</feature>
<feature type="transmembrane region" description="Helical" evidence="2">
    <location>
        <begin position="118"/>
        <end position="142"/>
    </location>
</feature>
<dbReference type="EMBL" id="WVTA01000016">
    <property type="protein sequence ID" value="KAK3201191.1"/>
    <property type="molecule type" value="Genomic_DNA"/>
</dbReference>
<proteinExistence type="predicted"/>
<accession>A0AAN6LPS1</accession>
<evidence type="ECO:0008006" key="5">
    <source>
        <dbReference type="Google" id="ProtNLM"/>
    </source>
</evidence>
<reference evidence="3 4" key="1">
    <citation type="submission" date="2021-02" db="EMBL/GenBank/DDBJ databases">
        <title>Genome assembly of Pseudopithomyces chartarum.</title>
        <authorList>
            <person name="Jauregui R."/>
            <person name="Singh J."/>
            <person name="Voisey C."/>
        </authorList>
    </citation>
    <scope>NUCLEOTIDE SEQUENCE [LARGE SCALE GENOMIC DNA]</scope>
    <source>
        <strain evidence="3 4">AGR01</strain>
    </source>
</reference>
<feature type="transmembrane region" description="Helical" evidence="2">
    <location>
        <begin position="281"/>
        <end position="302"/>
    </location>
</feature>
<keyword evidence="2" id="KW-1133">Transmembrane helix</keyword>
<protein>
    <recommendedName>
        <fullName evidence="5">Transmembrane protein</fullName>
    </recommendedName>
</protein>
<keyword evidence="2" id="KW-0812">Transmembrane</keyword>
<comment type="caution">
    <text evidence="3">The sequence shown here is derived from an EMBL/GenBank/DDBJ whole genome shotgun (WGS) entry which is preliminary data.</text>
</comment>
<dbReference type="AlphaFoldDB" id="A0AAN6LPS1"/>
<evidence type="ECO:0000256" key="1">
    <source>
        <dbReference type="SAM" id="MobiDB-lite"/>
    </source>
</evidence>
<evidence type="ECO:0000313" key="4">
    <source>
        <dbReference type="Proteomes" id="UP001280581"/>
    </source>
</evidence>
<evidence type="ECO:0000313" key="3">
    <source>
        <dbReference type="EMBL" id="KAK3201191.1"/>
    </source>
</evidence>
<feature type="region of interest" description="Disordered" evidence="1">
    <location>
        <begin position="51"/>
        <end position="74"/>
    </location>
</feature>
<gene>
    <name evidence="3" type="ORF">GRF29_185g83182</name>
</gene>
<evidence type="ECO:0000256" key="2">
    <source>
        <dbReference type="SAM" id="Phobius"/>
    </source>
</evidence>
<keyword evidence="4" id="KW-1185">Reference proteome</keyword>
<keyword evidence="2" id="KW-0472">Membrane</keyword>